<dbReference type="InterPro" id="IPR050109">
    <property type="entry name" value="HTH-type_TetR-like_transc_reg"/>
</dbReference>
<dbReference type="InterPro" id="IPR001647">
    <property type="entry name" value="HTH_TetR"/>
</dbReference>
<feature type="domain" description="HTH tetR-type" evidence="5">
    <location>
        <begin position="14"/>
        <end position="74"/>
    </location>
</feature>
<dbReference type="SUPFAM" id="SSF46689">
    <property type="entry name" value="Homeodomain-like"/>
    <property type="match status" value="1"/>
</dbReference>
<evidence type="ECO:0000256" key="2">
    <source>
        <dbReference type="ARBA" id="ARBA00023125"/>
    </source>
</evidence>
<dbReference type="InterPro" id="IPR036271">
    <property type="entry name" value="Tet_transcr_reg_TetR-rel_C_sf"/>
</dbReference>
<organism evidence="6 7">
    <name type="scientific">Actinomycetospora cinnamomea</name>
    <dbReference type="NCBI Taxonomy" id="663609"/>
    <lineage>
        <taxon>Bacteria</taxon>
        <taxon>Bacillati</taxon>
        <taxon>Actinomycetota</taxon>
        <taxon>Actinomycetes</taxon>
        <taxon>Pseudonocardiales</taxon>
        <taxon>Pseudonocardiaceae</taxon>
        <taxon>Actinomycetospora</taxon>
    </lineage>
</organism>
<dbReference type="Pfam" id="PF00440">
    <property type="entry name" value="TetR_N"/>
    <property type="match status" value="1"/>
</dbReference>
<accession>A0A2U1FQV8</accession>
<keyword evidence="1" id="KW-0805">Transcription regulation</keyword>
<evidence type="ECO:0000256" key="1">
    <source>
        <dbReference type="ARBA" id="ARBA00023015"/>
    </source>
</evidence>
<proteinExistence type="predicted"/>
<dbReference type="Gene3D" id="1.10.357.10">
    <property type="entry name" value="Tetracycline Repressor, domain 2"/>
    <property type="match status" value="1"/>
</dbReference>
<dbReference type="SUPFAM" id="SSF48498">
    <property type="entry name" value="Tetracyclin repressor-like, C-terminal domain"/>
    <property type="match status" value="1"/>
</dbReference>
<evidence type="ECO:0000259" key="5">
    <source>
        <dbReference type="PROSITE" id="PS50977"/>
    </source>
</evidence>
<dbReference type="GO" id="GO:0000976">
    <property type="term" value="F:transcription cis-regulatory region binding"/>
    <property type="evidence" value="ECO:0007669"/>
    <property type="project" value="TreeGrafter"/>
</dbReference>
<dbReference type="Pfam" id="PF13305">
    <property type="entry name" value="TetR_C_33"/>
    <property type="match status" value="1"/>
</dbReference>
<protein>
    <submittedName>
        <fullName evidence="6">TetR family transcriptional regulator</fullName>
    </submittedName>
</protein>
<evidence type="ECO:0000256" key="4">
    <source>
        <dbReference type="PROSITE-ProRule" id="PRU00335"/>
    </source>
</evidence>
<dbReference type="OrthoDB" id="3210322at2"/>
<dbReference type="GO" id="GO:0003700">
    <property type="term" value="F:DNA-binding transcription factor activity"/>
    <property type="evidence" value="ECO:0007669"/>
    <property type="project" value="TreeGrafter"/>
</dbReference>
<dbReference type="PANTHER" id="PTHR30055:SF243">
    <property type="entry name" value="HTH-TYPE TRANSCRIPTIONAL REGULATOR RV1816"/>
    <property type="match status" value="1"/>
</dbReference>
<dbReference type="PROSITE" id="PS50977">
    <property type="entry name" value="HTH_TETR_2"/>
    <property type="match status" value="1"/>
</dbReference>
<reference evidence="6 7" key="1">
    <citation type="submission" date="2018-04" db="EMBL/GenBank/DDBJ databases">
        <title>Genomic Encyclopedia of Type Strains, Phase IV (KMG-IV): sequencing the most valuable type-strain genomes for metagenomic binning, comparative biology and taxonomic classification.</title>
        <authorList>
            <person name="Goeker M."/>
        </authorList>
    </citation>
    <scope>NUCLEOTIDE SEQUENCE [LARGE SCALE GENOMIC DNA]</scope>
    <source>
        <strain evidence="6 7">DSM 45771</strain>
    </source>
</reference>
<comment type="caution">
    <text evidence="6">The sequence shown here is derived from an EMBL/GenBank/DDBJ whole genome shotgun (WGS) entry which is preliminary data.</text>
</comment>
<gene>
    <name evidence="6" type="ORF">C8D89_101325</name>
</gene>
<dbReference type="Proteomes" id="UP000245639">
    <property type="component" value="Unassembled WGS sequence"/>
</dbReference>
<dbReference type="RefSeq" id="WP_116706310.1">
    <property type="nucleotide sequence ID" value="NZ_QEKW01000001.1"/>
</dbReference>
<dbReference type="PRINTS" id="PR00455">
    <property type="entry name" value="HTHTETR"/>
</dbReference>
<dbReference type="AlphaFoldDB" id="A0A2U1FQV8"/>
<keyword evidence="7" id="KW-1185">Reference proteome</keyword>
<keyword evidence="3" id="KW-0804">Transcription</keyword>
<evidence type="ECO:0000313" key="7">
    <source>
        <dbReference type="Proteomes" id="UP000245639"/>
    </source>
</evidence>
<dbReference type="InterPro" id="IPR025996">
    <property type="entry name" value="MT1864/Rv1816-like_C"/>
</dbReference>
<evidence type="ECO:0000256" key="3">
    <source>
        <dbReference type="ARBA" id="ARBA00023163"/>
    </source>
</evidence>
<dbReference type="InterPro" id="IPR009057">
    <property type="entry name" value="Homeodomain-like_sf"/>
</dbReference>
<evidence type="ECO:0000313" key="6">
    <source>
        <dbReference type="EMBL" id="PVZ14460.1"/>
    </source>
</evidence>
<sequence>MRSVPNGVRARARAETTRAILDEARRQLAEHGAAALSLRSVAREVGMVSSAVYRYVASRDELLTRLIIEAYDAVGERAEAARDPAAPPREQWRAVWRAVRTWALEHPSEYALIYGSPVPGYAAPAETIPAAGRTALVLVAIIAEHGTPPDDDGDDGDADVLEDDVLPGLPPALAIPAVAAWTQLFGTVGFEIFGQYQNVVRDREAFLDRVADEAATAVGLPAEA</sequence>
<dbReference type="EMBL" id="QEKW01000001">
    <property type="protein sequence ID" value="PVZ14460.1"/>
    <property type="molecule type" value="Genomic_DNA"/>
</dbReference>
<name>A0A2U1FQV8_9PSEU</name>
<dbReference type="PANTHER" id="PTHR30055">
    <property type="entry name" value="HTH-TYPE TRANSCRIPTIONAL REGULATOR RUTR"/>
    <property type="match status" value="1"/>
</dbReference>
<feature type="DNA-binding region" description="H-T-H motif" evidence="4">
    <location>
        <begin position="37"/>
        <end position="56"/>
    </location>
</feature>
<keyword evidence="2 4" id="KW-0238">DNA-binding</keyword>